<dbReference type="STRING" id="847.BRW83_1441"/>
<evidence type="ECO:0008006" key="3">
    <source>
        <dbReference type="Google" id="ProtNLM"/>
    </source>
</evidence>
<dbReference type="InterPro" id="IPR024747">
    <property type="entry name" value="Pyridox_Oxase-rel"/>
</dbReference>
<dbReference type="Gene3D" id="2.30.110.10">
    <property type="entry name" value="Electron Transport, Fmn-binding Protein, Chain A"/>
    <property type="match status" value="1"/>
</dbReference>
<dbReference type="RefSeq" id="WP_005880468.1">
    <property type="nucleotide sequence ID" value="NZ_CP019430.1"/>
</dbReference>
<dbReference type="Pfam" id="PF12900">
    <property type="entry name" value="Pyridox_ox_2"/>
    <property type="match status" value="1"/>
</dbReference>
<evidence type="ECO:0000313" key="2">
    <source>
        <dbReference type="Proteomes" id="UP000005089"/>
    </source>
</evidence>
<dbReference type="Proteomes" id="UP000005089">
    <property type="component" value="Unassembled WGS sequence"/>
</dbReference>
<dbReference type="GeneID" id="77135312"/>
<keyword evidence="2" id="KW-1185">Reference proteome</keyword>
<dbReference type="AlphaFoldDB" id="C3X973"/>
<dbReference type="OrthoDB" id="9794935at2"/>
<dbReference type="PANTHER" id="PTHR34071">
    <property type="entry name" value="5-NITROIMIDAZOLE ANTIBIOTICS RESISTANCE PROTEIN, NIMA-FAMILY-RELATED PROTEIN-RELATED"/>
    <property type="match status" value="1"/>
</dbReference>
<dbReference type="SUPFAM" id="SSF50475">
    <property type="entry name" value="FMN-binding split barrel"/>
    <property type="match status" value="1"/>
</dbReference>
<dbReference type="HOGENOM" id="CLU_067890_1_0_4"/>
<protein>
    <recommendedName>
        <fullName evidence="3">Pyridoxamine 5'-phosphate oxidase family protein</fullName>
    </recommendedName>
</protein>
<gene>
    <name evidence="1" type="ORF">OFBG_00777</name>
</gene>
<sequence>MDMRRKDRLVDDPGELRLILEECKVCRIAMMDGEGLYIVPLNFGYEYDGDKLTLYVHSAREGRKVRAFRHNAAIAFEMDTGHELVEGNMACQTSYRYKSIIGNGSIHELDDNTEKASALNAMMEHLTGQTFEFNDKMVSAVAVFRIDVSQFSGKRRI</sequence>
<dbReference type="eggNOG" id="COG3467">
    <property type="taxonomic scope" value="Bacteria"/>
</dbReference>
<dbReference type="InterPro" id="IPR012349">
    <property type="entry name" value="Split_barrel_FMN-bd"/>
</dbReference>
<name>C3X973_OXAFO</name>
<evidence type="ECO:0000313" key="1">
    <source>
        <dbReference type="EMBL" id="EEO29749.1"/>
    </source>
</evidence>
<proteinExistence type="predicted"/>
<dbReference type="EMBL" id="GG658170">
    <property type="protein sequence ID" value="EEO29749.1"/>
    <property type="molecule type" value="Genomic_DNA"/>
</dbReference>
<organism evidence="1 2">
    <name type="scientific">Oxalobacter formigenes OXCC13</name>
    <dbReference type="NCBI Taxonomy" id="556269"/>
    <lineage>
        <taxon>Bacteria</taxon>
        <taxon>Pseudomonadati</taxon>
        <taxon>Pseudomonadota</taxon>
        <taxon>Betaproteobacteria</taxon>
        <taxon>Burkholderiales</taxon>
        <taxon>Oxalobacteraceae</taxon>
        <taxon>Oxalobacter</taxon>
    </lineage>
</organism>
<dbReference type="PANTHER" id="PTHR34071:SF2">
    <property type="entry name" value="FLAVIN-NUCLEOTIDE-BINDING PROTEIN"/>
    <property type="match status" value="1"/>
</dbReference>
<accession>C3X973</accession>
<reference evidence="1 2" key="1">
    <citation type="submission" date="2009-02" db="EMBL/GenBank/DDBJ databases">
        <title>The Genome Sequence of Oxalobacter formigenes OXCC13.</title>
        <authorList>
            <consortium name="The Broad Institute Genome Sequencing Platform"/>
            <person name="Ward D."/>
            <person name="Young S.K."/>
            <person name="Kodira C.D."/>
            <person name="Zeng Q."/>
            <person name="Koehrsen M."/>
            <person name="Alvarado L."/>
            <person name="Berlin A."/>
            <person name="Borenstein D."/>
            <person name="Chen Z."/>
            <person name="Engels R."/>
            <person name="Freedman E."/>
            <person name="Gellesch M."/>
            <person name="Goldberg J."/>
            <person name="Griggs A."/>
            <person name="Gujja S."/>
            <person name="Heiman D."/>
            <person name="Hepburn T."/>
            <person name="Howarth C."/>
            <person name="Jen D."/>
            <person name="Larson L."/>
            <person name="Lewis B."/>
            <person name="Mehta T."/>
            <person name="Park D."/>
            <person name="Pearson M."/>
            <person name="Roberts A."/>
            <person name="Saif S."/>
            <person name="Shea T."/>
            <person name="Shenoy N."/>
            <person name="Sisk P."/>
            <person name="Stolte C."/>
            <person name="Sykes S."/>
            <person name="Walk T."/>
            <person name="White J."/>
            <person name="Yandava C."/>
            <person name="Allison M.J."/>
            <person name="Lander E."/>
            <person name="Nusbaum C."/>
            <person name="Galagan J."/>
            <person name="Birren B."/>
        </authorList>
    </citation>
    <scope>NUCLEOTIDE SEQUENCE [LARGE SCALE GENOMIC DNA]</scope>
    <source>
        <strain evidence="1 2">OXCC13</strain>
    </source>
</reference>